<dbReference type="Pfam" id="PF20499">
    <property type="entry name" value="DUF6729"/>
    <property type="match status" value="2"/>
</dbReference>
<name>A0A484D655_PERFV</name>
<feature type="region of interest" description="Disordered" evidence="1">
    <location>
        <begin position="1"/>
        <end position="33"/>
    </location>
</feature>
<protein>
    <recommendedName>
        <fullName evidence="2">DUF6729 domain-containing protein</fullName>
    </recommendedName>
</protein>
<dbReference type="InterPro" id="IPR046616">
    <property type="entry name" value="DUF6729"/>
</dbReference>
<dbReference type="PANTHER" id="PTHR47773:SF1">
    <property type="entry name" value="C2H2-TYPE DOMAIN-CONTAINING PROTEIN"/>
    <property type="match status" value="1"/>
</dbReference>
<dbReference type="AlphaFoldDB" id="A0A484D655"/>
<feature type="region of interest" description="Disordered" evidence="1">
    <location>
        <begin position="806"/>
        <end position="830"/>
    </location>
</feature>
<comment type="caution">
    <text evidence="3">The sequence shown here is derived from an EMBL/GenBank/DDBJ whole genome shotgun (WGS) entry which is preliminary data.</text>
</comment>
<reference evidence="3 4" key="1">
    <citation type="submission" date="2019-01" db="EMBL/GenBank/DDBJ databases">
        <title>A chromosome-scale genome assembly of the yellow perch, Perca flavescens.</title>
        <authorList>
            <person name="Feron R."/>
            <person name="Morvezen R."/>
            <person name="Bestin A."/>
            <person name="Haffray P."/>
            <person name="Klopp C."/>
            <person name="Zahm M."/>
            <person name="Cabau C."/>
            <person name="Roques C."/>
            <person name="Donnadieu C."/>
            <person name="Bouchez O."/>
            <person name="Christie M."/>
            <person name="Larson W."/>
            <person name="Guiguen Y."/>
        </authorList>
    </citation>
    <scope>NUCLEOTIDE SEQUENCE [LARGE SCALE GENOMIC DNA]</scope>
    <source>
        <strain evidence="3">YP-PL-M2</strain>
        <tissue evidence="3">Blood</tissue>
    </source>
</reference>
<gene>
    <name evidence="3" type="ORF">EPR50_G00071640</name>
</gene>
<dbReference type="Proteomes" id="UP000295070">
    <property type="component" value="Chromosome 7"/>
</dbReference>
<evidence type="ECO:0000313" key="3">
    <source>
        <dbReference type="EMBL" id="TDH10117.1"/>
    </source>
</evidence>
<dbReference type="PANTHER" id="PTHR47773">
    <property type="entry name" value="SI:DKEY-9I5.2-RELATED"/>
    <property type="match status" value="1"/>
</dbReference>
<feature type="compositionally biased region" description="Low complexity" evidence="1">
    <location>
        <begin position="11"/>
        <end position="25"/>
    </location>
</feature>
<evidence type="ECO:0000256" key="1">
    <source>
        <dbReference type="SAM" id="MobiDB-lite"/>
    </source>
</evidence>
<proteinExistence type="predicted"/>
<evidence type="ECO:0000313" key="4">
    <source>
        <dbReference type="Proteomes" id="UP000295070"/>
    </source>
</evidence>
<keyword evidence="4" id="KW-1185">Reference proteome</keyword>
<accession>A0A484D655</accession>
<dbReference type="STRING" id="8167.A0A484D655"/>
<sequence>MQRVSAVGSKQPEPTVQPTQSTSTTKGQDFPMHSLLSDSPVRHICDVSSWYTMLSEVLCCGPCTKAGRRKEGVTVGCWIAWDSAILSQLSEAHQAMSPAILTAKRGVDKNVVRLLRDRIEGNTMIKVWRQLQENHNEEYLHRKDLYTTLLMTVSEPGGIVSAFGHTFQPPPPQRALTSAPLLRHAFLLAEASNVQDYRNQILIVLKMDSTKKVVKKLSGEGKDSAEWFTSIGNEHSQIVSFVLTCEESTEKLKPMCRGVMERFRLANQAVPKILYVDRGCCRAQVRHICDVSSWYTMLSEVLCCGPCTKAGRRKEGVTVGCWIAWDSAILSQLSEAHQAMSPAILTAKRGVDKNVVRLLRDRIEGNTMIKVWRQLQENHNEEYLHRKDLYTTLLMTVSEPGGIVSAFGHTFQPPPPQRALTSAPLLRHAFLLAEASNVVKKLSGEGKDSAEWFTSIGNEHSQIVSFVLTCEESTEKLKPMCRGVMERFRLANQAVPKILYVDRGCCRAQVPTGTETLFQPWVDSGMIVRLDIFHWIHRFDAAICTDSHCKYAVYKSALSGAVMAYNRTDLDLLIKAIKAKNPPMLNSVPDKDIVRLYISRDHLKHHVRRVTLWAQETFRLIQLAIEELNGPAGLDKSGVSLFKTPEAIDEMWASQQRHLECMQDPPGMTMYRVARTTNINNVDVPFYKCLRGSNSLEGFHKTLPNMIPGPHCAARPYQVYLINGIARWNSDRSSDAVFGGRGRHYRTYSAPLIDRLNTRCQQLFVETVEENFRAPANVPSKELLGLYLFSQSTGESGPFSLKDIVNDGPGPEEEVVQPRQPDPESDEAYQSDVEADDDALDIIMPHITLTSDKTSTVHPPAFEDACSPNPLPGFSKLERFCSVLVEIGLTEDKLSLSSEQRNYVLDAWSKVDKHDKQPQQFNQLYRTHWGNTLYCRTKRDDLVDAAVIQKVKMAKRYAHQNTHQYLYNTKT</sequence>
<dbReference type="EMBL" id="SCKG01000007">
    <property type="protein sequence ID" value="TDH10117.1"/>
    <property type="molecule type" value="Genomic_DNA"/>
</dbReference>
<organism evidence="3 4">
    <name type="scientific">Perca flavescens</name>
    <name type="common">American yellow perch</name>
    <name type="synonym">Morone flavescens</name>
    <dbReference type="NCBI Taxonomy" id="8167"/>
    <lineage>
        <taxon>Eukaryota</taxon>
        <taxon>Metazoa</taxon>
        <taxon>Chordata</taxon>
        <taxon>Craniata</taxon>
        <taxon>Vertebrata</taxon>
        <taxon>Euteleostomi</taxon>
        <taxon>Actinopterygii</taxon>
        <taxon>Neopterygii</taxon>
        <taxon>Teleostei</taxon>
        <taxon>Neoteleostei</taxon>
        <taxon>Acanthomorphata</taxon>
        <taxon>Eupercaria</taxon>
        <taxon>Perciformes</taxon>
        <taxon>Percoidei</taxon>
        <taxon>Percidae</taxon>
        <taxon>Percinae</taxon>
        <taxon>Perca</taxon>
    </lineage>
</organism>
<feature type="domain" description="DUF6729" evidence="2">
    <location>
        <begin position="283"/>
        <end position="429"/>
    </location>
</feature>
<evidence type="ECO:0000259" key="2">
    <source>
        <dbReference type="Pfam" id="PF20499"/>
    </source>
</evidence>
<feature type="domain" description="DUF6729" evidence="2">
    <location>
        <begin position="39"/>
        <end position="185"/>
    </location>
</feature>